<name>A0A6N8IUE6_9BURK</name>
<feature type="chain" id="PRO_5026980524" evidence="1">
    <location>
        <begin position="24"/>
        <end position="166"/>
    </location>
</feature>
<dbReference type="EMBL" id="WSEL01000003">
    <property type="protein sequence ID" value="MVQ30322.1"/>
    <property type="molecule type" value="Genomic_DNA"/>
</dbReference>
<gene>
    <name evidence="2" type="ORF">GON04_12740</name>
</gene>
<organism evidence="2 3">
    <name type="scientific">Ramlibacter pinisoli</name>
    <dbReference type="NCBI Taxonomy" id="2682844"/>
    <lineage>
        <taxon>Bacteria</taxon>
        <taxon>Pseudomonadati</taxon>
        <taxon>Pseudomonadota</taxon>
        <taxon>Betaproteobacteria</taxon>
        <taxon>Burkholderiales</taxon>
        <taxon>Comamonadaceae</taxon>
        <taxon>Ramlibacter</taxon>
    </lineage>
</organism>
<dbReference type="RefSeq" id="WP_157398218.1">
    <property type="nucleotide sequence ID" value="NZ_WSEL01000003.1"/>
</dbReference>
<evidence type="ECO:0000313" key="2">
    <source>
        <dbReference type="EMBL" id="MVQ30322.1"/>
    </source>
</evidence>
<dbReference type="InterPro" id="IPR047589">
    <property type="entry name" value="DUF11_rpt"/>
</dbReference>
<protein>
    <submittedName>
        <fullName evidence="2">DUF11 domain-containing protein</fullName>
    </submittedName>
</protein>
<dbReference type="AlphaFoldDB" id="A0A6N8IUE6"/>
<keyword evidence="1" id="KW-0732">Signal</keyword>
<proteinExistence type="predicted"/>
<evidence type="ECO:0000256" key="1">
    <source>
        <dbReference type="SAM" id="SignalP"/>
    </source>
</evidence>
<sequence length="166" mass="17602">MQRRLFQTVLLAFAAAWLAPAHAQGNQPGSIELRNVAEIEKEVKTADGKTEKRREPAAKAAPGAEVIYTSTFRNTGSKPAGNISVVNPVPVNTTLVGGSATGENTDISFSADGGKTWAAADKVKVRGADGKERPAGLSEFTHVRWVYRGELAPGKQGVVSFRVTVN</sequence>
<dbReference type="Proteomes" id="UP000469385">
    <property type="component" value="Unassembled WGS sequence"/>
</dbReference>
<dbReference type="NCBIfam" id="TIGR01451">
    <property type="entry name" value="B_ant_repeat"/>
    <property type="match status" value="1"/>
</dbReference>
<feature type="signal peptide" evidence="1">
    <location>
        <begin position="1"/>
        <end position="23"/>
    </location>
</feature>
<reference evidence="2 3" key="1">
    <citation type="submission" date="2019-12" db="EMBL/GenBank/DDBJ databases">
        <authorList>
            <person name="Huq M.A."/>
        </authorList>
    </citation>
    <scope>NUCLEOTIDE SEQUENCE [LARGE SCALE GENOMIC DNA]</scope>
    <source>
        <strain evidence="2 3">MAH-25</strain>
    </source>
</reference>
<evidence type="ECO:0000313" key="3">
    <source>
        <dbReference type="Proteomes" id="UP000469385"/>
    </source>
</evidence>
<keyword evidence="3" id="KW-1185">Reference proteome</keyword>
<accession>A0A6N8IUE6</accession>
<comment type="caution">
    <text evidence="2">The sequence shown here is derived from an EMBL/GenBank/DDBJ whole genome shotgun (WGS) entry which is preliminary data.</text>
</comment>